<dbReference type="AlphaFoldDB" id="A0A5K7ZDA6"/>
<dbReference type="OrthoDB" id="9791027at2"/>
<dbReference type="RefSeq" id="WP_155306432.1">
    <property type="nucleotide sequence ID" value="NZ_AP021875.1"/>
</dbReference>
<keyword evidence="2" id="KW-0547">Nucleotide-binding</keyword>
<gene>
    <name evidence="5" type="ORF">DSCW_51280</name>
</gene>
<dbReference type="InterPro" id="IPR032875">
    <property type="entry name" value="Succ_CoA_lig_flav_dom"/>
</dbReference>
<dbReference type="SMART" id="SM00881">
    <property type="entry name" value="CoA_binding"/>
    <property type="match status" value="1"/>
</dbReference>
<dbReference type="InterPro" id="IPR051538">
    <property type="entry name" value="Acyl-CoA_Synth/Transferase"/>
</dbReference>
<proteinExistence type="predicted"/>
<name>A0A5K7ZDA6_9BACT</name>
<dbReference type="PANTHER" id="PTHR43334:SF1">
    <property type="entry name" value="3-HYDROXYPROPIONATE--COA LIGASE [ADP-FORMING]"/>
    <property type="match status" value="1"/>
</dbReference>
<dbReference type="SUPFAM" id="SSF52210">
    <property type="entry name" value="Succinyl-CoA synthetase domains"/>
    <property type="match status" value="2"/>
</dbReference>
<evidence type="ECO:0000256" key="2">
    <source>
        <dbReference type="ARBA" id="ARBA00022741"/>
    </source>
</evidence>
<evidence type="ECO:0000313" key="6">
    <source>
        <dbReference type="Proteomes" id="UP000427769"/>
    </source>
</evidence>
<dbReference type="InterPro" id="IPR036291">
    <property type="entry name" value="NAD(P)-bd_dom_sf"/>
</dbReference>
<dbReference type="EMBL" id="AP021875">
    <property type="protein sequence ID" value="BBO77711.1"/>
    <property type="molecule type" value="Genomic_DNA"/>
</dbReference>
<dbReference type="PANTHER" id="PTHR43334">
    <property type="entry name" value="ACETATE--COA LIGASE [ADP-FORMING]"/>
    <property type="match status" value="1"/>
</dbReference>
<dbReference type="Gene3D" id="3.40.50.720">
    <property type="entry name" value="NAD(P)-binding Rossmann-like Domain"/>
    <property type="match status" value="1"/>
</dbReference>
<keyword evidence="3" id="KW-0067">ATP-binding</keyword>
<dbReference type="Gene3D" id="3.40.50.261">
    <property type="entry name" value="Succinyl-CoA synthetase domains"/>
    <property type="match status" value="2"/>
</dbReference>
<reference evidence="5 6" key="1">
    <citation type="submission" date="2019-11" db="EMBL/GenBank/DDBJ databases">
        <title>Comparative genomics of hydrocarbon-degrading Desulfosarcina strains.</title>
        <authorList>
            <person name="Watanabe M."/>
            <person name="Kojima H."/>
            <person name="Fukui M."/>
        </authorList>
    </citation>
    <scope>NUCLEOTIDE SEQUENCE [LARGE SCALE GENOMIC DNA]</scope>
    <source>
        <strain evidence="5 6">PP31</strain>
    </source>
</reference>
<evidence type="ECO:0000259" key="4">
    <source>
        <dbReference type="SMART" id="SM00881"/>
    </source>
</evidence>
<evidence type="ECO:0000256" key="3">
    <source>
        <dbReference type="ARBA" id="ARBA00022840"/>
    </source>
</evidence>
<dbReference type="InterPro" id="IPR016102">
    <property type="entry name" value="Succinyl-CoA_synth-like"/>
</dbReference>
<keyword evidence="6" id="KW-1185">Reference proteome</keyword>
<protein>
    <submittedName>
        <fullName evidence="5">Acetyl-CoA synthetase</fullName>
    </submittedName>
</protein>
<dbReference type="GO" id="GO:0005524">
    <property type="term" value="F:ATP binding"/>
    <property type="evidence" value="ECO:0007669"/>
    <property type="project" value="UniProtKB-KW"/>
</dbReference>
<organism evidence="5 6">
    <name type="scientific">Desulfosarcina widdelii</name>
    <dbReference type="NCBI Taxonomy" id="947919"/>
    <lineage>
        <taxon>Bacteria</taxon>
        <taxon>Pseudomonadati</taxon>
        <taxon>Thermodesulfobacteriota</taxon>
        <taxon>Desulfobacteria</taxon>
        <taxon>Desulfobacterales</taxon>
        <taxon>Desulfosarcinaceae</taxon>
        <taxon>Desulfosarcina</taxon>
    </lineage>
</organism>
<evidence type="ECO:0000256" key="1">
    <source>
        <dbReference type="ARBA" id="ARBA00022598"/>
    </source>
</evidence>
<dbReference type="Pfam" id="PF13380">
    <property type="entry name" value="CoA_binding_2"/>
    <property type="match status" value="1"/>
</dbReference>
<sequence length="462" mass="50149">MGNNLQAMFNPQSIAVVGASEDNGKLGYTITENLIRFGFPGEIFPINQKYMTVLGRKAYPSLSSVGKPVDLVLSAVGASATVDVAEECSRSRSKAMVAYAANFREVGEDGRKLEAALNEIADRTGLSVLGPNTPGFINGNISLNATFFPFRVQKGNVAVMTQSGGVGGGIYYKALEEHMPIGLWIGVGNRSNLDFGDLILYLGQDKTVDVIGIYMEGTERGDQLVSSLARVIPRKPVVLYKAGRADSADRLTLSHTGSLSGSQGIYRGVLKQAGVIQVDSVAELVCACKGLAVAGEPKGERIGMVTPSGGGSIIVFDLLMEWDCLLPQFSQDTDRTIRRIMKNANSVVYKNPLDLTTTGFEAGFYGRVAEALAMDVNIDIIIAVFPIHKYFPPPDDKFIEIRKKVGKPIIVYWIAVDRPNHEYENRRKVLEENGIPVFLLPEEAAWAARTMAVRSRSMHPAP</sequence>
<dbReference type="GO" id="GO:0016874">
    <property type="term" value="F:ligase activity"/>
    <property type="evidence" value="ECO:0007669"/>
    <property type="project" value="UniProtKB-KW"/>
</dbReference>
<dbReference type="SUPFAM" id="SSF51735">
    <property type="entry name" value="NAD(P)-binding Rossmann-fold domains"/>
    <property type="match status" value="1"/>
</dbReference>
<keyword evidence="1" id="KW-0436">Ligase</keyword>
<feature type="domain" description="CoA-binding" evidence="4">
    <location>
        <begin position="8"/>
        <end position="103"/>
    </location>
</feature>
<evidence type="ECO:0000313" key="5">
    <source>
        <dbReference type="EMBL" id="BBO77711.1"/>
    </source>
</evidence>
<dbReference type="KEGG" id="dwd:DSCW_51280"/>
<accession>A0A5K7ZDA6</accession>
<dbReference type="Proteomes" id="UP000427769">
    <property type="component" value="Chromosome"/>
</dbReference>
<dbReference type="Pfam" id="PF13607">
    <property type="entry name" value="Succ_CoA_lig"/>
    <property type="match status" value="1"/>
</dbReference>
<dbReference type="InterPro" id="IPR003781">
    <property type="entry name" value="CoA-bd"/>
</dbReference>